<proteinExistence type="predicted"/>
<sequence>MSPRAFVVVGPAGSGKSTLAAELAARLRAGHLDKDTMFAAFVEAMLTAAGEDPHGREASGFYRTQVMPLEYQSLFRCAADCLRAGTDVVIDAPFAGLLDQPRYLATRRAEAGWPPEAEVILARVIVPPDVVRARLTARGLDRDQAKLADWDNFWSTHGDPRCTWEGLTATVDAATLLQPSPDGR</sequence>
<dbReference type="Proteomes" id="UP001519654">
    <property type="component" value="Unassembled WGS sequence"/>
</dbReference>
<gene>
    <name evidence="1" type="ORF">KOI35_42500</name>
</gene>
<dbReference type="SUPFAM" id="SSF52540">
    <property type="entry name" value="P-loop containing nucleoside triphosphate hydrolases"/>
    <property type="match status" value="1"/>
</dbReference>
<dbReference type="EMBL" id="JAHKKG010000018">
    <property type="protein sequence ID" value="MBU2670192.1"/>
    <property type="molecule type" value="Genomic_DNA"/>
</dbReference>
<keyword evidence="2" id="KW-1185">Reference proteome</keyword>
<keyword evidence="1" id="KW-0547">Nucleotide-binding</keyword>
<organism evidence="1 2">
    <name type="scientific">Paractinoplanes bogorensis</name>
    <dbReference type="NCBI Taxonomy" id="1610840"/>
    <lineage>
        <taxon>Bacteria</taxon>
        <taxon>Bacillati</taxon>
        <taxon>Actinomycetota</taxon>
        <taxon>Actinomycetes</taxon>
        <taxon>Micromonosporales</taxon>
        <taxon>Micromonosporaceae</taxon>
        <taxon>Paractinoplanes</taxon>
    </lineage>
</organism>
<protein>
    <submittedName>
        <fullName evidence="1">ATP-binding protein</fullName>
    </submittedName>
</protein>
<comment type="caution">
    <text evidence="1">The sequence shown here is derived from an EMBL/GenBank/DDBJ whole genome shotgun (WGS) entry which is preliminary data.</text>
</comment>
<name>A0ABS5Z3B4_9ACTN</name>
<evidence type="ECO:0000313" key="1">
    <source>
        <dbReference type="EMBL" id="MBU2670192.1"/>
    </source>
</evidence>
<dbReference type="Gene3D" id="3.40.50.300">
    <property type="entry name" value="P-loop containing nucleotide triphosphate hydrolases"/>
    <property type="match status" value="1"/>
</dbReference>
<evidence type="ECO:0000313" key="2">
    <source>
        <dbReference type="Proteomes" id="UP001519654"/>
    </source>
</evidence>
<reference evidence="1 2" key="1">
    <citation type="submission" date="2021-06" db="EMBL/GenBank/DDBJ databases">
        <title>Actinoplanes lichenicola sp. nov., and Actinoplanes ovalisporus sp. nov., isolated from lichen in Thailand.</title>
        <authorList>
            <person name="Saeng-In P."/>
            <person name="Kanchanasin P."/>
            <person name="Yuki M."/>
            <person name="Kudo T."/>
            <person name="Ohkuma M."/>
            <person name="Phongsopitanun W."/>
            <person name="Tanasupawat S."/>
        </authorList>
    </citation>
    <scope>NUCLEOTIDE SEQUENCE [LARGE SCALE GENOMIC DNA]</scope>
    <source>
        <strain evidence="1 2">NBRC 110975</strain>
    </source>
</reference>
<accession>A0ABS5Z3B4</accession>
<dbReference type="InterPro" id="IPR027417">
    <property type="entry name" value="P-loop_NTPase"/>
</dbReference>
<dbReference type="Pfam" id="PF13671">
    <property type="entry name" value="AAA_33"/>
    <property type="match status" value="1"/>
</dbReference>
<dbReference type="GO" id="GO:0005524">
    <property type="term" value="F:ATP binding"/>
    <property type="evidence" value="ECO:0007669"/>
    <property type="project" value="UniProtKB-KW"/>
</dbReference>
<dbReference type="RefSeq" id="WP_215795416.1">
    <property type="nucleotide sequence ID" value="NZ_JAHKKG010000018.1"/>
</dbReference>
<keyword evidence="1" id="KW-0067">ATP-binding</keyword>